<dbReference type="EMBL" id="AUBJ02000001">
    <property type="protein sequence ID" value="MCP2331949.1"/>
    <property type="molecule type" value="Genomic_DNA"/>
</dbReference>
<reference evidence="2 3" key="1">
    <citation type="submission" date="2013-07" db="EMBL/GenBank/DDBJ databases">
        <authorList>
            <consortium name="DOE Joint Genome Institute"/>
            <person name="Reeve W."/>
            <person name="Huntemann M."/>
            <person name="Han J."/>
            <person name="Chen A."/>
            <person name="Kyrpides N."/>
            <person name="Mavromatis K."/>
            <person name="Markowitz V."/>
            <person name="Palaniappan K."/>
            <person name="Ivanova N."/>
            <person name="Schaumberg A."/>
            <person name="Pati A."/>
            <person name="Liolios K."/>
            <person name="Nordberg H.P."/>
            <person name="Cantor M.N."/>
            <person name="Hua S.X."/>
            <person name="Woyke T."/>
        </authorList>
    </citation>
    <scope>NUCLEOTIDE SEQUENCE [LARGE SCALE GENOMIC DNA]</scope>
    <source>
        <strain evidence="2 3">DSM 43889</strain>
    </source>
</reference>
<sequence length="62" mass="7111">MDAWTELALIDATTSRHHRPMSDAHARGGHGGPGRTPRATRGREERPAHHQWSWWHARRLAL</sequence>
<proteinExistence type="predicted"/>
<feature type="region of interest" description="Disordered" evidence="1">
    <location>
        <begin position="13"/>
        <end position="51"/>
    </location>
</feature>
<evidence type="ECO:0000313" key="2">
    <source>
        <dbReference type="EMBL" id="MCP2331949.1"/>
    </source>
</evidence>
<comment type="caution">
    <text evidence="2">The sequence shown here is derived from an EMBL/GenBank/DDBJ whole genome shotgun (WGS) entry which is preliminary data.</text>
</comment>
<gene>
    <name evidence="2" type="ORF">G443_002219</name>
</gene>
<name>A0ABT1JIB4_ACTCY</name>
<evidence type="ECO:0000313" key="3">
    <source>
        <dbReference type="Proteomes" id="UP000791080"/>
    </source>
</evidence>
<evidence type="ECO:0000256" key="1">
    <source>
        <dbReference type="SAM" id="MobiDB-lite"/>
    </source>
</evidence>
<keyword evidence="3" id="KW-1185">Reference proteome</keyword>
<accession>A0ABT1JIB4</accession>
<organism evidence="2 3">
    <name type="scientific">Actinoalloteichus caeruleus DSM 43889</name>
    <dbReference type="NCBI Taxonomy" id="1120930"/>
    <lineage>
        <taxon>Bacteria</taxon>
        <taxon>Bacillati</taxon>
        <taxon>Actinomycetota</taxon>
        <taxon>Actinomycetes</taxon>
        <taxon>Pseudonocardiales</taxon>
        <taxon>Pseudonocardiaceae</taxon>
        <taxon>Actinoalloteichus</taxon>
        <taxon>Actinoalloteichus cyanogriseus</taxon>
    </lineage>
</organism>
<protein>
    <submittedName>
        <fullName evidence="2">Uncharacterized protein</fullName>
    </submittedName>
</protein>
<reference evidence="2 3" key="2">
    <citation type="submission" date="2022-06" db="EMBL/GenBank/DDBJ databases">
        <title>Genomic Encyclopedia of Type Strains, Phase I: the one thousand microbial genomes (KMG-I) project.</title>
        <authorList>
            <person name="Kyrpides N."/>
        </authorList>
    </citation>
    <scope>NUCLEOTIDE SEQUENCE [LARGE SCALE GENOMIC DNA]</scope>
    <source>
        <strain evidence="2 3">DSM 43889</strain>
    </source>
</reference>
<dbReference type="RefSeq" id="WP_026417050.1">
    <property type="nucleotide sequence ID" value="NZ_AUBJ02000001.1"/>
</dbReference>
<dbReference type="Proteomes" id="UP000791080">
    <property type="component" value="Unassembled WGS sequence"/>
</dbReference>